<proteinExistence type="predicted"/>
<reference evidence="4" key="1">
    <citation type="journal article" date="2017" name="Front. Plant Sci.">
        <title>Climate Clever Clovers: New Paradigm to Reduce the Environmental Footprint of Ruminants by Breeding Low Methanogenic Forages Utilizing Haplotype Variation.</title>
        <authorList>
            <person name="Kaur P."/>
            <person name="Appels R."/>
            <person name="Bayer P.E."/>
            <person name="Keeble-Gagnere G."/>
            <person name="Wang J."/>
            <person name="Hirakawa H."/>
            <person name="Shirasawa K."/>
            <person name="Vercoe P."/>
            <person name="Stefanova K."/>
            <person name="Durmic Z."/>
            <person name="Nichols P."/>
            <person name="Revell C."/>
            <person name="Isobe S.N."/>
            <person name="Edwards D."/>
            <person name="Erskine W."/>
        </authorList>
    </citation>
    <scope>NUCLEOTIDE SEQUENCE [LARGE SCALE GENOMIC DNA]</scope>
    <source>
        <strain evidence="4">cv. Daliak</strain>
    </source>
</reference>
<protein>
    <submittedName>
        <fullName evidence="3">Uncharacterized protein</fullName>
    </submittedName>
</protein>
<feature type="region of interest" description="Disordered" evidence="1">
    <location>
        <begin position="1"/>
        <end position="20"/>
    </location>
</feature>
<sequence>MEPRESNNNNQQGCGGLIKDSSSWCCQFKNASNPLMARYVYALIFLVANMLAWAARDELSSISALTELKGKIGFNP</sequence>
<evidence type="ECO:0000313" key="3">
    <source>
        <dbReference type="EMBL" id="GAU32458.1"/>
    </source>
</evidence>
<evidence type="ECO:0000313" key="4">
    <source>
        <dbReference type="Proteomes" id="UP000242715"/>
    </source>
</evidence>
<gene>
    <name evidence="3" type="ORF">TSUD_144670</name>
</gene>
<dbReference type="EMBL" id="DF973492">
    <property type="protein sequence ID" value="GAU32458.1"/>
    <property type="molecule type" value="Genomic_DNA"/>
</dbReference>
<evidence type="ECO:0000256" key="1">
    <source>
        <dbReference type="SAM" id="MobiDB-lite"/>
    </source>
</evidence>
<keyword evidence="2" id="KW-0812">Transmembrane</keyword>
<feature type="compositionally biased region" description="Polar residues" evidence="1">
    <location>
        <begin position="1"/>
        <end position="12"/>
    </location>
</feature>
<keyword evidence="2" id="KW-0472">Membrane</keyword>
<organism evidence="3 4">
    <name type="scientific">Trifolium subterraneum</name>
    <name type="common">Subterranean clover</name>
    <dbReference type="NCBI Taxonomy" id="3900"/>
    <lineage>
        <taxon>Eukaryota</taxon>
        <taxon>Viridiplantae</taxon>
        <taxon>Streptophyta</taxon>
        <taxon>Embryophyta</taxon>
        <taxon>Tracheophyta</taxon>
        <taxon>Spermatophyta</taxon>
        <taxon>Magnoliopsida</taxon>
        <taxon>eudicotyledons</taxon>
        <taxon>Gunneridae</taxon>
        <taxon>Pentapetalae</taxon>
        <taxon>rosids</taxon>
        <taxon>fabids</taxon>
        <taxon>Fabales</taxon>
        <taxon>Fabaceae</taxon>
        <taxon>Papilionoideae</taxon>
        <taxon>50 kb inversion clade</taxon>
        <taxon>NPAAA clade</taxon>
        <taxon>Hologalegina</taxon>
        <taxon>IRL clade</taxon>
        <taxon>Trifolieae</taxon>
        <taxon>Trifolium</taxon>
    </lineage>
</organism>
<name>A0A2Z6MJU6_TRISU</name>
<dbReference type="Proteomes" id="UP000242715">
    <property type="component" value="Unassembled WGS sequence"/>
</dbReference>
<keyword evidence="2" id="KW-1133">Transmembrane helix</keyword>
<evidence type="ECO:0000256" key="2">
    <source>
        <dbReference type="SAM" id="Phobius"/>
    </source>
</evidence>
<dbReference type="OrthoDB" id="5963193at2759"/>
<dbReference type="AlphaFoldDB" id="A0A2Z6MJU6"/>
<accession>A0A2Z6MJU6</accession>
<keyword evidence="4" id="KW-1185">Reference proteome</keyword>
<feature type="transmembrane region" description="Helical" evidence="2">
    <location>
        <begin position="39"/>
        <end position="55"/>
    </location>
</feature>